<evidence type="ECO:0000313" key="2">
    <source>
        <dbReference type="EMBL" id="SFF45195.1"/>
    </source>
</evidence>
<dbReference type="Proteomes" id="UP000199400">
    <property type="component" value="Unassembled WGS sequence"/>
</dbReference>
<proteinExistence type="predicted"/>
<evidence type="ECO:0000313" key="3">
    <source>
        <dbReference type="Proteomes" id="UP000199400"/>
    </source>
</evidence>
<organism evidence="2 3">
    <name type="scientific">Nannocystis exedens</name>
    <dbReference type="NCBI Taxonomy" id="54"/>
    <lineage>
        <taxon>Bacteria</taxon>
        <taxon>Pseudomonadati</taxon>
        <taxon>Myxococcota</taxon>
        <taxon>Polyangia</taxon>
        <taxon>Nannocystales</taxon>
        <taxon>Nannocystaceae</taxon>
        <taxon>Nannocystis</taxon>
    </lineage>
</organism>
<feature type="compositionally biased region" description="Low complexity" evidence="1">
    <location>
        <begin position="48"/>
        <end position="58"/>
    </location>
</feature>
<dbReference type="AlphaFoldDB" id="A0A1I2ISB0"/>
<dbReference type="OrthoDB" id="5476834at2"/>
<gene>
    <name evidence="2" type="ORF">SAMN02745121_08946</name>
</gene>
<accession>A0A1I2ISB0</accession>
<dbReference type="RefSeq" id="WP_096327675.1">
    <property type="nucleotide sequence ID" value="NZ_FOMX01000081.1"/>
</dbReference>
<dbReference type="EMBL" id="FOMX01000081">
    <property type="protein sequence ID" value="SFF45195.1"/>
    <property type="molecule type" value="Genomic_DNA"/>
</dbReference>
<keyword evidence="3" id="KW-1185">Reference proteome</keyword>
<feature type="region of interest" description="Disordered" evidence="1">
    <location>
        <begin position="1"/>
        <end position="58"/>
    </location>
</feature>
<reference evidence="3" key="1">
    <citation type="submission" date="2016-10" db="EMBL/GenBank/DDBJ databases">
        <authorList>
            <person name="Varghese N."/>
            <person name="Submissions S."/>
        </authorList>
    </citation>
    <scope>NUCLEOTIDE SEQUENCE [LARGE SCALE GENOMIC DNA]</scope>
    <source>
        <strain evidence="3">ATCC 25963</strain>
    </source>
</reference>
<sequence>MTTACSDSDPLETHGSGASNDESSTNVSGDGGNSNGNGTDGATGIGGTDADPTTGGPAPTREACDHYLDCLAVVSPAEQPTAQASIGPEGTCWDGPPESIEQCIQACVHGWEEMHDANPDEPACYLCAEDSDCAPGQACINGDCRTANCGDGLVDDDEVCDGQPDCEPDCSGNNCNPLSHAGCDGGNQCFVIESSPQCLPPQDGLPGAYEACVQDGIAACAAGLMCVPVIAVAECDPEASESCCTQMCNAQHDPDPCPGSKICQYVGGIEPPQDGYVGACITVM</sequence>
<name>A0A1I2ISB0_9BACT</name>
<feature type="compositionally biased region" description="Gly residues" evidence="1">
    <location>
        <begin position="29"/>
        <end position="47"/>
    </location>
</feature>
<protein>
    <submittedName>
        <fullName evidence="2">Uncharacterized protein</fullName>
    </submittedName>
</protein>
<evidence type="ECO:0000256" key="1">
    <source>
        <dbReference type="SAM" id="MobiDB-lite"/>
    </source>
</evidence>